<name>A0A926HUY4_9FIRM</name>
<feature type="transmembrane region" description="Helical" evidence="7">
    <location>
        <begin position="116"/>
        <end position="140"/>
    </location>
</feature>
<dbReference type="PANTHER" id="PTHR30482:SF20">
    <property type="entry name" value="HIGH-AFFINITY BRANCHED-CHAIN AMINO ACID TRANSPORT SYSTEM PERMEASE PROTEIN LIVM"/>
    <property type="match status" value="1"/>
</dbReference>
<keyword evidence="4 7" id="KW-1133">Transmembrane helix</keyword>
<feature type="transmembrane region" description="Helical" evidence="7">
    <location>
        <begin position="288"/>
        <end position="313"/>
    </location>
</feature>
<dbReference type="Pfam" id="PF02653">
    <property type="entry name" value="BPD_transp_2"/>
    <property type="match status" value="1"/>
</dbReference>
<feature type="transmembrane region" description="Helical" evidence="7">
    <location>
        <begin position="52"/>
        <end position="78"/>
    </location>
</feature>
<organism evidence="9 10">
    <name type="scientific">Feifania hominis</name>
    <dbReference type="NCBI Taxonomy" id="2763660"/>
    <lineage>
        <taxon>Bacteria</taxon>
        <taxon>Bacillati</taxon>
        <taxon>Bacillota</taxon>
        <taxon>Clostridia</taxon>
        <taxon>Eubacteriales</taxon>
        <taxon>Feifaniaceae</taxon>
        <taxon>Feifania</taxon>
    </lineage>
</organism>
<evidence type="ECO:0000256" key="2">
    <source>
        <dbReference type="ARBA" id="ARBA00022475"/>
    </source>
</evidence>
<feature type="transmembrane region" description="Helical" evidence="7">
    <location>
        <begin position="161"/>
        <end position="182"/>
    </location>
</feature>
<reference evidence="9" key="1">
    <citation type="submission" date="2020-08" db="EMBL/GenBank/DDBJ databases">
        <title>Genome public.</title>
        <authorList>
            <person name="Liu C."/>
            <person name="Sun Q."/>
        </authorList>
    </citation>
    <scope>NUCLEOTIDE SEQUENCE</scope>
    <source>
        <strain evidence="9">BX7</strain>
    </source>
</reference>
<feature type="transmembrane region" description="Helical" evidence="7">
    <location>
        <begin position="213"/>
        <end position="232"/>
    </location>
</feature>
<evidence type="ECO:0000256" key="4">
    <source>
        <dbReference type="ARBA" id="ARBA00022989"/>
    </source>
</evidence>
<feature type="transmembrane region" description="Helical" evidence="7">
    <location>
        <begin position="90"/>
        <end position="110"/>
    </location>
</feature>
<keyword evidence="10" id="KW-1185">Reference proteome</keyword>
<feature type="signal peptide" evidence="8">
    <location>
        <begin position="1"/>
        <end position="28"/>
    </location>
</feature>
<gene>
    <name evidence="9" type="ORF">H8695_04995</name>
</gene>
<evidence type="ECO:0000256" key="7">
    <source>
        <dbReference type="SAM" id="Phobius"/>
    </source>
</evidence>
<dbReference type="RefSeq" id="WP_249299802.1">
    <property type="nucleotide sequence ID" value="NZ_JACRSP010000002.1"/>
</dbReference>
<keyword evidence="5 7" id="KW-0472">Membrane</keyword>
<proteinExistence type="predicted"/>
<protein>
    <submittedName>
        <fullName evidence="9">Branched-chain amino acid ABC transporter permease</fullName>
    </submittedName>
</protein>
<keyword evidence="8" id="KW-0732">Signal</keyword>
<evidence type="ECO:0000256" key="5">
    <source>
        <dbReference type="ARBA" id="ARBA00023136"/>
    </source>
</evidence>
<dbReference type="EMBL" id="JACRSP010000002">
    <property type="protein sequence ID" value="MBC8536046.1"/>
    <property type="molecule type" value="Genomic_DNA"/>
</dbReference>
<comment type="subcellular location">
    <subcellularLocation>
        <location evidence="1">Cell membrane</location>
        <topology evidence="1">Multi-pass membrane protein</topology>
    </subcellularLocation>
</comment>
<evidence type="ECO:0000313" key="10">
    <source>
        <dbReference type="Proteomes" id="UP000620366"/>
    </source>
</evidence>
<evidence type="ECO:0000256" key="1">
    <source>
        <dbReference type="ARBA" id="ARBA00004651"/>
    </source>
</evidence>
<feature type="chain" id="PRO_5038930013" evidence="8">
    <location>
        <begin position="29"/>
        <end position="342"/>
    </location>
</feature>
<feature type="region of interest" description="Disordered" evidence="6">
    <location>
        <begin position="322"/>
        <end position="342"/>
    </location>
</feature>
<comment type="caution">
    <text evidence="9">The sequence shown here is derived from an EMBL/GenBank/DDBJ whole genome shotgun (WGS) entry which is preliminary data.</text>
</comment>
<dbReference type="PANTHER" id="PTHR30482">
    <property type="entry name" value="HIGH-AFFINITY BRANCHED-CHAIN AMINO ACID TRANSPORT SYSTEM PERMEASE"/>
    <property type="match status" value="1"/>
</dbReference>
<dbReference type="InterPro" id="IPR043428">
    <property type="entry name" value="LivM-like"/>
</dbReference>
<feature type="compositionally biased region" description="Basic and acidic residues" evidence="6">
    <location>
        <begin position="325"/>
        <end position="342"/>
    </location>
</feature>
<feature type="transmembrane region" description="Helical" evidence="7">
    <location>
        <begin position="252"/>
        <end position="276"/>
    </location>
</feature>
<sequence>MRKKTALSLSKVALGLALVAALTAFCNAALKNSQVNIINTALIFFFCVSGQYLLLGLGGMLSMCSVTFLGTGAFFCAFLNTKVGVPIIPAMLAGAVATMLIALILGLLLLKLSGPYFMFGTMGVIYIGTSVFQNFTAFTGGPNGTSGIEKLTLFGYRFGTFKAWVPLLGVLAVVLIAILYRIKNTSFGRSLMAVRDDTTAAVAMGVNVYRTKVIAFTFAGLLAGLGGALYAVHNGTISASLFTFGTQTKFIIMLMLGGVMSPVGALCGTVMVNFLPEIARSFDQYLNLIYGIMIIILMIFMPMGLAGLIKAISARIRHRLKKRHAQPEQTERKEADEHAMLS</sequence>
<dbReference type="InterPro" id="IPR001851">
    <property type="entry name" value="ABC_transp_permease"/>
</dbReference>
<dbReference type="Proteomes" id="UP000620366">
    <property type="component" value="Unassembled WGS sequence"/>
</dbReference>
<dbReference type="CDD" id="cd06581">
    <property type="entry name" value="TM_PBP1_LivM_like"/>
    <property type="match status" value="1"/>
</dbReference>
<evidence type="ECO:0000256" key="3">
    <source>
        <dbReference type="ARBA" id="ARBA00022692"/>
    </source>
</evidence>
<evidence type="ECO:0000256" key="6">
    <source>
        <dbReference type="SAM" id="MobiDB-lite"/>
    </source>
</evidence>
<evidence type="ECO:0000313" key="9">
    <source>
        <dbReference type="EMBL" id="MBC8536046.1"/>
    </source>
</evidence>
<accession>A0A926HUY4</accession>
<dbReference type="GO" id="GO:0015658">
    <property type="term" value="F:branched-chain amino acid transmembrane transporter activity"/>
    <property type="evidence" value="ECO:0007669"/>
    <property type="project" value="InterPro"/>
</dbReference>
<dbReference type="GO" id="GO:0005886">
    <property type="term" value="C:plasma membrane"/>
    <property type="evidence" value="ECO:0007669"/>
    <property type="project" value="UniProtKB-SubCell"/>
</dbReference>
<dbReference type="AlphaFoldDB" id="A0A926HUY4"/>
<keyword evidence="3 7" id="KW-0812">Transmembrane</keyword>
<evidence type="ECO:0000256" key="8">
    <source>
        <dbReference type="SAM" id="SignalP"/>
    </source>
</evidence>
<keyword evidence="2" id="KW-1003">Cell membrane</keyword>